<dbReference type="RefSeq" id="WP_188395216.1">
    <property type="nucleotide sequence ID" value="NZ_BMCG01000002.1"/>
</dbReference>
<gene>
    <name evidence="2" type="ORF">GCM10007205_11360</name>
</gene>
<organism evidence="2 3">
    <name type="scientific">Oxalicibacterium flavum</name>
    <dbReference type="NCBI Taxonomy" id="179467"/>
    <lineage>
        <taxon>Bacteria</taxon>
        <taxon>Pseudomonadati</taxon>
        <taxon>Pseudomonadota</taxon>
        <taxon>Betaproteobacteria</taxon>
        <taxon>Burkholderiales</taxon>
        <taxon>Oxalobacteraceae</taxon>
        <taxon>Oxalicibacterium</taxon>
    </lineage>
</organism>
<name>A0A8J2UKF7_9BURK</name>
<reference evidence="2" key="2">
    <citation type="submission" date="2020-09" db="EMBL/GenBank/DDBJ databases">
        <authorList>
            <person name="Sun Q."/>
            <person name="Sedlacek I."/>
        </authorList>
    </citation>
    <scope>NUCLEOTIDE SEQUENCE</scope>
    <source>
        <strain evidence="2">CCM 7086</strain>
    </source>
</reference>
<proteinExistence type="predicted"/>
<dbReference type="InterPro" id="IPR041304">
    <property type="entry name" value="AbiTii"/>
</dbReference>
<dbReference type="EMBL" id="BMCG01000002">
    <property type="protein sequence ID" value="GGC03927.1"/>
    <property type="molecule type" value="Genomic_DNA"/>
</dbReference>
<evidence type="ECO:0000313" key="3">
    <source>
        <dbReference type="Proteomes" id="UP000620266"/>
    </source>
</evidence>
<feature type="domain" description="AbiTii" evidence="1">
    <location>
        <begin position="3"/>
        <end position="183"/>
    </location>
</feature>
<evidence type="ECO:0000313" key="2">
    <source>
        <dbReference type="EMBL" id="GGC03927.1"/>
    </source>
</evidence>
<reference evidence="2" key="1">
    <citation type="journal article" date="2014" name="Int. J. Syst. Evol. Microbiol.">
        <title>Complete genome sequence of Corynebacterium casei LMG S-19264T (=DSM 44701T), isolated from a smear-ripened cheese.</title>
        <authorList>
            <consortium name="US DOE Joint Genome Institute (JGI-PGF)"/>
            <person name="Walter F."/>
            <person name="Albersmeier A."/>
            <person name="Kalinowski J."/>
            <person name="Ruckert C."/>
        </authorList>
    </citation>
    <scope>NUCLEOTIDE SEQUENCE</scope>
    <source>
        <strain evidence="2">CCM 7086</strain>
    </source>
</reference>
<comment type="caution">
    <text evidence="2">The sequence shown here is derived from an EMBL/GenBank/DDBJ whole genome shotgun (WGS) entry which is preliminary data.</text>
</comment>
<evidence type="ECO:0000259" key="1">
    <source>
        <dbReference type="Pfam" id="PF18864"/>
    </source>
</evidence>
<accession>A0A8J2UKF7</accession>
<keyword evidence="3" id="KW-1185">Reference proteome</keyword>
<dbReference type="Proteomes" id="UP000620266">
    <property type="component" value="Unassembled WGS sequence"/>
</dbReference>
<protein>
    <recommendedName>
        <fullName evidence="1">AbiTii domain-containing protein</fullName>
    </recommendedName>
</protein>
<sequence length="297" mass="31967">MSSLILQIQSEAMDGSSSVASLLRKVRAAAVKLDLADELQWITLELNGYDDVAEEDLPSYRKLVGEMKVKNPYHGLQTLQFADAKLAEIVTAAPCRQSVAELEALLASGSGSLHVQLSQEHINLLLQLMSVKMEPILKIERTAVIRVLDAVRNLVLNWSLEMEKVGVLGESMTFNTQEKIKAQPAGQQFFIQNVGVLGNVSDHAIVSNTQHASMALDLDQVRDVVAQLNNLISSLPNATNQSLTPILAELNAELVKSAPTTSRIKTLLQSAKSICEGATGNIIASGAIALLTPLIGP</sequence>
<dbReference type="Pfam" id="PF18864">
    <property type="entry name" value="AbiTii"/>
    <property type="match status" value="1"/>
</dbReference>
<dbReference type="AlphaFoldDB" id="A0A8J2UKF7"/>